<name>A0ABD6BTN1_9EURY</name>
<keyword evidence="2" id="KW-0067">ATP-binding</keyword>
<dbReference type="GO" id="GO:0005524">
    <property type="term" value="F:ATP binding"/>
    <property type="evidence" value="ECO:0007669"/>
    <property type="project" value="UniProtKB-KW"/>
</dbReference>
<accession>A0ABD6BTN1</accession>
<feature type="non-terminal residue" evidence="2">
    <location>
        <position position="1"/>
    </location>
</feature>
<sequence length="124" mass="13665">EAVEVFRETLRARDRTERSLSERARELLGFETRFATVDEVVEELFADRELPGSIREPVDHATELARNGDEADALEHLKAELGSVCDHESPGAHGVDAAGRESRCHRHEAEYADPSAVGPSVGED</sequence>
<proteinExistence type="predicted"/>
<gene>
    <name evidence="2" type="ORF">ACFSAU_11170</name>
</gene>
<reference evidence="2 3" key="1">
    <citation type="journal article" date="2019" name="Int. J. Syst. Evol. Microbiol.">
        <title>The Global Catalogue of Microorganisms (GCM) 10K type strain sequencing project: providing services to taxonomists for standard genome sequencing and annotation.</title>
        <authorList>
            <consortium name="The Broad Institute Genomics Platform"/>
            <consortium name="The Broad Institute Genome Sequencing Center for Infectious Disease"/>
            <person name="Wu L."/>
            <person name="Ma J."/>
        </authorList>
    </citation>
    <scope>NUCLEOTIDE SEQUENCE [LARGE SCALE GENOMIC DNA]</scope>
    <source>
        <strain evidence="2 3">CGMCC 1.12859</strain>
    </source>
</reference>
<protein>
    <submittedName>
        <fullName evidence="2">ABC transporter ATP-binding protein</fullName>
    </submittedName>
</protein>
<evidence type="ECO:0000256" key="1">
    <source>
        <dbReference type="SAM" id="MobiDB-lite"/>
    </source>
</evidence>
<keyword evidence="3" id="KW-1185">Reference proteome</keyword>
<organism evidence="2 3">
    <name type="scientific">Halolamina litorea</name>
    <dbReference type="NCBI Taxonomy" id="1515593"/>
    <lineage>
        <taxon>Archaea</taxon>
        <taxon>Methanobacteriati</taxon>
        <taxon>Methanobacteriota</taxon>
        <taxon>Stenosarchaea group</taxon>
        <taxon>Halobacteria</taxon>
        <taxon>Halobacteriales</taxon>
        <taxon>Haloferacaceae</taxon>
    </lineage>
</organism>
<feature type="region of interest" description="Disordered" evidence="1">
    <location>
        <begin position="84"/>
        <end position="124"/>
    </location>
</feature>
<evidence type="ECO:0000313" key="2">
    <source>
        <dbReference type="EMBL" id="MFD1568055.1"/>
    </source>
</evidence>
<dbReference type="EMBL" id="JBHUCZ010000009">
    <property type="protein sequence ID" value="MFD1568055.1"/>
    <property type="molecule type" value="Genomic_DNA"/>
</dbReference>
<feature type="compositionally biased region" description="Basic and acidic residues" evidence="1">
    <location>
        <begin position="98"/>
        <end position="110"/>
    </location>
</feature>
<evidence type="ECO:0000313" key="3">
    <source>
        <dbReference type="Proteomes" id="UP001597139"/>
    </source>
</evidence>
<comment type="caution">
    <text evidence="2">The sequence shown here is derived from an EMBL/GenBank/DDBJ whole genome shotgun (WGS) entry which is preliminary data.</text>
</comment>
<keyword evidence="2" id="KW-0547">Nucleotide-binding</keyword>
<dbReference type="Proteomes" id="UP001597139">
    <property type="component" value="Unassembled WGS sequence"/>
</dbReference>
<dbReference type="AlphaFoldDB" id="A0ABD6BTN1"/>